<dbReference type="AlphaFoldDB" id="A0A433Q7G9"/>
<keyword evidence="2" id="KW-1185">Reference proteome</keyword>
<reference evidence="1 2" key="1">
    <citation type="journal article" date="2018" name="New Phytol.">
        <title>Phylogenomics of Endogonaceae and evolution of mycorrhizas within Mucoromycota.</title>
        <authorList>
            <person name="Chang Y."/>
            <person name="Desiro A."/>
            <person name="Na H."/>
            <person name="Sandor L."/>
            <person name="Lipzen A."/>
            <person name="Clum A."/>
            <person name="Barry K."/>
            <person name="Grigoriev I.V."/>
            <person name="Martin F.M."/>
            <person name="Stajich J.E."/>
            <person name="Smith M.E."/>
            <person name="Bonito G."/>
            <person name="Spatafora J.W."/>
        </authorList>
    </citation>
    <scope>NUCLEOTIDE SEQUENCE [LARGE SCALE GENOMIC DNA]</scope>
    <source>
        <strain evidence="1 2">AD002</strain>
    </source>
</reference>
<dbReference type="SUPFAM" id="SSF117839">
    <property type="entry name" value="WWE domain"/>
    <property type="match status" value="1"/>
</dbReference>
<proteinExistence type="predicted"/>
<evidence type="ECO:0008006" key="3">
    <source>
        <dbReference type="Google" id="ProtNLM"/>
    </source>
</evidence>
<accession>A0A433Q7G9</accession>
<dbReference type="Proteomes" id="UP000274822">
    <property type="component" value="Unassembled WGS sequence"/>
</dbReference>
<sequence length="106" mass="12159">MGFTVSWVFATGAEWIPFDMPTQDLLESCWERGVDYSYVIDSHFGGANVFVHLCDSYVAQGPVRFAICRTTCNLGLCQSWPVLYSYNYALNREVEVESEVFRPVWI</sequence>
<protein>
    <recommendedName>
        <fullName evidence="3">WWE domain-containing protein</fullName>
    </recommendedName>
</protein>
<dbReference type="InterPro" id="IPR037197">
    <property type="entry name" value="WWE_dom_sf"/>
</dbReference>
<comment type="caution">
    <text evidence="1">The sequence shown here is derived from an EMBL/GenBank/DDBJ whole genome shotgun (WGS) entry which is preliminary data.</text>
</comment>
<organism evidence="1 2">
    <name type="scientific">Jimgerdemannia flammicorona</name>
    <dbReference type="NCBI Taxonomy" id="994334"/>
    <lineage>
        <taxon>Eukaryota</taxon>
        <taxon>Fungi</taxon>
        <taxon>Fungi incertae sedis</taxon>
        <taxon>Mucoromycota</taxon>
        <taxon>Mucoromycotina</taxon>
        <taxon>Endogonomycetes</taxon>
        <taxon>Endogonales</taxon>
        <taxon>Endogonaceae</taxon>
        <taxon>Jimgerdemannia</taxon>
    </lineage>
</organism>
<dbReference type="EMBL" id="RBNJ01012225">
    <property type="protein sequence ID" value="RUS25720.1"/>
    <property type="molecule type" value="Genomic_DNA"/>
</dbReference>
<name>A0A433Q7G9_9FUNG</name>
<feature type="non-terminal residue" evidence="1">
    <location>
        <position position="106"/>
    </location>
</feature>
<evidence type="ECO:0000313" key="2">
    <source>
        <dbReference type="Proteomes" id="UP000274822"/>
    </source>
</evidence>
<gene>
    <name evidence="1" type="ORF">BC938DRAFT_471751</name>
</gene>
<evidence type="ECO:0000313" key="1">
    <source>
        <dbReference type="EMBL" id="RUS25720.1"/>
    </source>
</evidence>